<evidence type="ECO:0000313" key="2">
    <source>
        <dbReference type="EMBL" id="AGK57059.1"/>
    </source>
</evidence>
<gene>
    <name evidence="2" type="ORF">HYPDE_26893</name>
</gene>
<dbReference type="HOGENOM" id="CLU_1728884_0_0_5"/>
<keyword evidence="1" id="KW-0812">Transmembrane</keyword>
<organism evidence="2 3">
    <name type="scientific">Hyphomicrobium denitrificans 1NES1</name>
    <dbReference type="NCBI Taxonomy" id="670307"/>
    <lineage>
        <taxon>Bacteria</taxon>
        <taxon>Pseudomonadati</taxon>
        <taxon>Pseudomonadota</taxon>
        <taxon>Alphaproteobacteria</taxon>
        <taxon>Hyphomicrobiales</taxon>
        <taxon>Hyphomicrobiaceae</taxon>
        <taxon>Hyphomicrobium</taxon>
    </lineage>
</organism>
<keyword evidence="1" id="KW-0472">Membrane</keyword>
<keyword evidence="3" id="KW-1185">Reference proteome</keyword>
<proteinExistence type="predicted"/>
<evidence type="ECO:0000256" key="1">
    <source>
        <dbReference type="SAM" id="Phobius"/>
    </source>
</evidence>
<dbReference type="AlphaFoldDB" id="N0B0T5"/>
<accession>N0B0T5</accession>
<dbReference type="Proteomes" id="UP000005952">
    <property type="component" value="Chromosome"/>
</dbReference>
<reference evidence="2 3" key="1">
    <citation type="journal article" date="2013" name="Genome Announc.">
        <title>Genome sequences for three denitrifying bacterial strains isolated from a uranium- and nitrate-contaminated subsurface environment.</title>
        <authorList>
            <person name="Venkatramanan R."/>
            <person name="Prakash O."/>
            <person name="Woyke T."/>
            <person name="Chain P."/>
            <person name="Goodwin L.A."/>
            <person name="Watson D."/>
            <person name="Brooks S."/>
            <person name="Kostka J.E."/>
            <person name="Green S.J."/>
        </authorList>
    </citation>
    <scope>NUCLEOTIDE SEQUENCE [LARGE SCALE GENOMIC DNA]</scope>
    <source>
        <strain evidence="2 3">1NES1</strain>
    </source>
</reference>
<name>N0B0T5_9HYPH</name>
<sequence>MAPGDYFIEAVGAIGFCVFLFLVLTALNYRRDNQYWLLANKYGLRFERPDLPRENKKNTEYSIRRLTGTYQGNAVIIEDIAKQSFGVSWLPAPPGNAPIFPPPVFSIVMTGLFITVNTHISINGVAVLAYPSKTVNYLLPIREIERMLSSD</sequence>
<dbReference type="EMBL" id="CP005587">
    <property type="protein sequence ID" value="AGK57059.1"/>
    <property type="molecule type" value="Genomic_DNA"/>
</dbReference>
<dbReference type="RefSeq" id="WP_015597096.1">
    <property type="nucleotide sequence ID" value="NC_021172.1"/>
</dbReference>
<feature type="transmembrane region" description="Helical" evidence="1">
    <location>
        <begin position="6"/>
        <end position="27"/>
    </location>
</feature>
<evidence type="ECO:0000313" key="3">
    <source>
        <dbReference type="Proteomes" id="UP000005952"/>
    </source>
</evidence>
<protein>
    <submittedName>
        <fullName evidence="2">Uncharacterized protein</fullName>
    </submittedName>
</protein>
<keyword evidence="1" id="KW-1133">Transmembrane helix</keyword>
<dbReference type="KEGG" id="hdt:HYPDE_26893"/>